<sequence>MSTVADNAFVADDPLSNGHQLHDGANSFEPSQLVTDGEVVEAAFYCVQEPTLGAEDGSGAGDKTDDSLVTASSDDTLAAETSVEVLNVGKLVDDMGPEAPALHASDFDKENTILIHDSQPLANGHHKSLFVEESEQLATLTIVPRDKPASLAELVQEDAIEISGTVISEIPKDELPITDGAGTEIPFVNVATIVVEASKASLDYGEPPIAASTGPDTSLSDFVTTSINGVGSTTNAEPFCQDETPISHPSTEISPTADMLEEVVVFPAVEAEEISTMAAEPESVIVEDACDLIDAEASITQVEAPSVGEEPAVTETVVIASIDSVAEAAPEAESGITPTTLQAAPIQPILREVVMEESPACEPGSEPAVILEPTPKATESEPVEDTAATAEPVTEVGESDLTEETVPVSEAVATIVPAEISGAGTEAEEFAAEVDVCITAEKEGDSESPQGAVDAEDEPAAPTEPEVEVFVPEVISAPAEAATGPNVPSAESEEAAIAPTTASEVPVEAAEAESVDTHNSITVDSEPVTIPGPEPIATAETDPVAAAAGREPTAVESEAPAAIGAELTEPAVESIVVETVQIDVEPPSSNVSFIEDPEVDFTYTDDTQTILAEETPVFEEPVSNVTDVESEVQVEDSSVEEIVEVIPIDVVTPIGEPASVEEIPAEEVVAIEEVVGAEEFPVEEPAAVEETVLVEDTTAVEETLPAEEVVPVDVAIGEPAVAEETLLVEDITVVEETVPAEEVVPVNVATEEPAAVEENLLVEEPTAVQEAIPGEEVVPVDVATGELAVVEETLLVEETTAVQEAIPVQETIPAEGVVSVDVATGDHAAVEETAVIEETTAVEEAIPAEEVAPVDVATGEPAPVGEVPPVEVVAVEEYAPIEEITLVEDITPVESAAPIESSSPVEEPVVDEAEPTVEELAAPIDDDPLLEETMPSVYAADVEAPLPTVEVSLLGEPAASFEEPLVAPEEAFAKTPAPAVEETSPAGDASTVEETSAPLVEVPVEEDNPAIEEHSALAAVDVPELGIVEEHTSVAVEDISGRKHEPVAIEETPADAVEPVSVDDRIPPTINETPLPAEVPSDTDGPALEVTSATEENFVPEEESVTTIVSDETISEVAVVASVEEDVLAVQEPLESLDVEVPEPGMHEEAAAPTRDHESVAVEDTPVSDDQPVTVEDTPASEGRSVSVNDQFPPTNEILPIAEVSSAADEPTLDDSPSTEEPFTPEDQLTTASTVEVQPTAGEVAVAPEEITSKAEESIPAFEVAPTTPADPVLDDSSSPEEITIVAEESTVGSDASVTELPVAVDEPAPAVSEVLVVVEVVLEEVHATPERTEDASCSEETKDELENSPHAEAPVCLPGQPFVEESLPTAPIVDEFALEPAEEPEILEELHVVTSQVLVNGGHFEVDKDSEPPIAHVETSSEIEETEAVEQPETTAVKEVTEQQEIVTSSALSVASDIERPKSPWSPSYSVMTQGPGVAVEERVDAYEDDDDVAPAQSQTPEIIIDEVAAVVPEIAADMEASGQSQIEVLHLAEEQV</sequence>
<feature type="compositionally biased region" description="Acidic residues" evidence="1">
    <location>
        <begin position="1422"/>
        <end position="1431"/>
    </location>
</feature>
<feature type="region of interest" description="Disordered" evidence="1">
    <location>
        <begin position="1134"/>
        <end position="1279"/>
    </location>
</feature>
<organism evidence="2 3">
    <name type="scientific">Suillus discolor</name>
    <dbReference type="NCBI Taxonomy" id="1912936"/>
    <lineage>
        <taxon>Eukaryota</taxon>
        <taxon>Fungi</taxon>
        <taxon>Dikarya</taxon>
        <taxon>Basidiomycota</taxon>
        <taxon>Agaricomycotina</taxon>
        <taxon>Agaricomycetes</taxon>
        <taxon>Agaricomycetidae</taxon>
        <taxon>Boletales</taxon>
        <taxon>Suillineae</taxon>
        <taxon>Suillaceae</taxon>
        <taxon>Suillus</taxon>
    </lineage>
</organism>
<proteinExistence type="predicted"/>
<feature type="compositionally biased region" description="Basic and acidic residues" evidence="1">
    <location>
        <begin position="1145"/>
        <end position="1160"/>
    </location>
</feature>
<dbReference type="GeneID" id="64690895"/>
<evidence type="ECO:0000313" key="2">
    <source>
        <dbReference type="EMBL" id="KAG2107309.1"/>
    </source>
</evidence>
<keyword evidence="3" id="KW-1185">Reference proteome</keyword>
<gene>
    <name evidence="2" type="ORF">F5147DRAFT_214467</name>
</gene>
<dbReference type="Proteomes" id="UP000823399">
    <property type="component" value="Unassembled WGS sequence"/>
</dbReference>
<feature type="region of interest" description="Disordered" evidence="1">
    <location>
        <begin position="1405"/>
        <end position="1475"/>
    </location>
</feature>
<comment type="caution">
    <text evidence="2">The sequence shown here is derived from an EMBL/GenBank/DDBJ whole genome shotgun (WGS) entry which is preliminary data.</text>
</comment>
<reference evidence="2" key="1">
    <citation type="journal article" date="2020" name="New Phytol.">
        <title>Comparative genomics reveals dynamic genome evolution in host specialist ectomycorrhizal fungi.</title>
        <authorList>
            <person name="Lofgren L.A."/>
            <person name="Nguyen N.H."/>
            <person name="Vilgalys R."/>
            <person name="Ruytinx J."/>
            <person name="Liao H.L."/>
            <person name="Branco S."/>
            <person name="Kuo A."/>
            <person name="LaButti K."/>
            <person name="Lipzen A."/>
            <person name="Andreopoulos W."/>
            <person name="Pangilinan J."/>
            <person name="Riley R."/>
            <person name="Hundley H."/>
            <person name="Na H."/>
            <person name="Barry K."/>
            <person name="Grigoriev I.V."/>
            <person name="Stajich J.E."/>
            <person name="Kennedy P.G."/>
        </authorList>
    </citation>
    <scope>NUCLEOTIDE SEQUENCE</scope>
    <source>
        <strain evidence="2">FC423</strain>
    </source>
</reference>
<evidence type="ECO:0000313" key="3">
    <source>
        <dbReference type="Proteomes" id="UP000823399"/>
    </source>
</evidence>
<dbReference type="OrthoDB" id="2804751at2759"/>
<feature type="region of interest" description="Disordered" evidence="1">
    <location>
        <begin position="374"/>
        <end position="406"/>
    </location>
</feature>
<dbReference type="RefSeq" id="XP_041292187.1">
    <property type="nucleotide sequence ID" value="XM_041428636.1"/>
</dbReference>
<feature type="compositionally biased region" description="Polar residues" evidence="1">
    <location>
        <begin position="1184"/>
        <end position="1194"/>
    </location>
</feature>
<feature type="compositionally biased region" description="Polar residues" evidence="1">
    <location>
        <begin position="1215"/>
        <end position="1237"/>
    </location>
</feature>
<evidence type="ECO:0000256" key="1">
    <source>
        <dbReference type="SAM" id="MobiDB-lite"/>
    </source>
</evidence>
<feature type="region of interest" description="Disordered" evidence="1">
    <location>
        <begin position="442"/>
        <end position="462"/>
    </location>
</feature>
<feature type="compositionally biased region" description="Polar residues" evidence="1">
    <location>
        <begin position="1444"/>
        <end position="1454"/>
    </location>
</feature>
<protein>
    <submittedName>
        <fullName evidence="2">Uncharacterized protein</fullName>
    </submittedName>
</protein>
<feature type="region of interest" description="Disordered" evidence="1">
    <location>
        <begin position="1328"/>
        <end position="1356"/>
    </location>
</feature>
<accession>A0A9P7F5I2</accession>
<name>A0A9P7F5I2_9AGAM</name>
<dbReference type="EMBL" id="JABBWM010000032">
    <property type="protein sequence ID" value="KAG2107309.1"/>
    <property type="molecule type" value="Genomic_DNA"/>
</dbReference>